<proteinExistence type="inferred from homology"/>
<comment type="caution">
    <text evidence="3">The sequence shown here is derived from an EMBL/GenBank/DDBJ whole genome shotgun (WGS) entry which is preliminary data.</text>
</comment>
<dbReference type="RefSeq" id="WP_003320709.1">
    <property type="nucleotide sequence ID" value="NZ_ALPT02000115.1"/>
</dbReference>
<comment type="similarity">
    <text evidence="1">Belongs to the 4-hydroxybenzoyl-CoA thioesterase family.</text>
</comment>
<evidence type="ECO:0000313" key="5">
    <source>
        <dbReference type="Proteomes" id="UP000002754"/>
    </source>
</evidence>
<reference evidence="4 6" key="2">
    <citation type="submission" date="2014-01" db="EMBL/GenBank/DDBJ databases">
        <title>Draft genome sequencing of Bacillus alcalophilus CGMCC 1.3604.</title>
        <authorList>
            <person name="Yang J."/>
            <person name="Diao L."/>
            <person name="Yang S."/>
        </authorList>
    </citation>
    <scope>NUCLEOTIDE SEQUENCE [LARGE SCALE GENOMIC DNA]</scope>
    <source>
        <strain evidence="4 6">CGMCC 1.3604</strain>
    </source>
</reference>
<dbReference type="InterPro" id="IPR006684">
    <property type="entry name" value="YbgC/YbaW"/>
</dbReference>
<dbReference type="Proteomes" id="UP000002754">
    <property type="component" value="Unassembled WGS sequence"/>
</dbReference>
<dbReference type="Pfam" id="PF13279">
    <property type="entry name" value="4HBT_2"/>
    <property type="match status" value="1"/>
</dbReference>
<protein>
    <submittedName>
        <fullName evidence="3">4-hydroxybenzoyl-CoA thioesterase</fullName>
    </submittedName>
</protein>
<keyword evidence="5" id="KW-1185">Reference proteome</keyword>
<dbReference type="EMBL" id="JALP01000007">
    <property type="protein sequence ID" value="THG92279.1"/>
    <property type="molecule type" value="Genomic_DNA"/>
</dbReference>
<dbReference type="eggNOG" id="COG0824">
    <property type="taxonomic scope" value="Bacteria"/>
</dbReference>
<dbReference type="AlphaFoldDB" id="A0A094XA63"/>
<dbReference type="EMBL" id="ALPT02000115">
    <property type="protein sequence ID" value="KGA95665.1"/>
    <property type="molecule type" value="Genomic_DNA"/>
</dbReference>
<evidence type="ECO:0000313" key="3">
    <source>
        <dbReference type="EMBL" id="KGA95665.1"/>
    </source>
</evidence>
<dbReference type="InterPro" id="IPR050563">
    <property type="entry name" value="4-hydroxybenzoyl-CoA_TE"/>
</dbReference>
<accession>A0A094XA63</accession>
<reference evidence="3 5" key="1">
    <citation type="journal article" date="2014" name="Genome Announc.">
        <title>Draft Genome Sequence of Bacillus alcalophilus AV1934, a Classic Alkaliphile Isolated from Human Feces in 1934.</title>
        <authorList>
            <person name="Attie O."/>
            <person name="Jayaprakash A."/>
            <person name="Shah H."/>
            <person name="Paulsen I.T."/>
            <person name="Morino M."/>
            <person name="Takahashi Y."/>
            <person name="Narumi I."/>
            <person name="Sachidanandam R."/>
            <person name="Satoh K."/>
            <person name="Ito M."/>
            <person name="Krulwich T.A."/>
        </authorList>
    </citation>
    <scope>NUCLEOTIDE SEQUENCE [LARGE SCALE GENOMIC DNA]</scope>
    <source>
        <strain evidence="3 5">AV1934</strain>
    </source>
</reference>
<dbReference type="InterPro" id="IPR029069">
    <property type="entry name" value="HotDog_dom_sf"/>
</dbReference>
<dbReference type="GO" id="GO:0047617">
    <property type="term" value="F:fatty acyl-CoA hydrolase activity"/>
    <property type="evidence" value="ECO:0007669"/>
    <property type="project" value="TreeGrafter"/>
</dbReference>
<name>A0A094XA63_ALKAL</name>
<keyword evidence="2" id="KW-0378">Hydrolase</keyword>
<dbReference type="SUPFAM" id="SSF54637">
    <property type="entry name" value="Thioesterase/thiol ester dehydrase-isomerase"/>
    <property type="match status" value="1"/>
</dbReference>
<dbReference type="CDD" id="cd00586">
    <property type="entry name" value="4HBT"/>
    <property type="match status" value="1"/>
</dbReference>
<evidence type="ECO:0000256" key="2">
    <source>
        <dbReference type="ARBA" id="ARBA00022801"/>
    </source>
</evidence>
<sequence>MRKNEIEVLVNWGDTDKAGIVYYPNYFKWFDIAGHQFFRSCGLSPTNLEKERQIILPMLDARCTFEKTLLYEDLITIRTTVLEINDKTIKLKHEVFNGEIRTGNGYELRGWVKQTGESIKAVPIPDDVRTILQSNVEKESAVLATTKYNA</sequence>
<gene>
    <name evidence="4" type="ORF">AJ85_12485</name>
    <name evidence="3" type="ORF">BALCAV_0221005</name>
</gene>
<dbReference type="STRING" id="1218173.BALCAV_0221005"/>
<dbReference type="Proteomes" id="UP000297014">
    <property type="component" value="Unassembled WGS sequence"/>
</dbReference>
<evidence type="ECO:0000256" key="1">
    <source>
        <dbReference type="ARBA" id="ARBA00005953"/>
    </source>
</evidence>
<evidence type="ECO:0000313" key="4">
    <source>
        <dbReference type="EMBL" id="THG92279.1"/>
    </source>
</evidence>
<dbReference type="Gene3D" id="3.10.129.10">
    <property type="entry name" value="Hotdog Thioesterase"/>
    <property type="match status" value="1"/>
</dbReference>
<dbReference type="PIRSF" id="PIRSF003230">
    <property type="entry name" value="YbgC"/>
    <property type="match status" value="1"/>
</dbReference>
<evidence type="ECO:0000313" key="6">
    <source>
        <dbReference type="Proteomes" id="UP000297014"/>
    </source>
</evidence>
<dbReference type="OrthoDB" id="9800856at2"/>
<dbReference type="PANTHER" id="PTHR31793">
    <property type="entry name" value="4-HYDROXYBENZOYL-COA THIOESTERASE FAMILY MEMBER"/>
    <property type="match status" value="1"/>
</dbReference>
<dbReference type="PANTHER" id="PTHR31793:SF27">
    <property type="entry name" value="NOVEL THIOESTERASE SUPERFAMILY DOMAIN AND SAPOSIN A-TYPE DOMAIN CONTAINING PROTEIN (0610012H03RIK)"/>
    <property type="match status" value="1"/>
</dbReference>
<organism evidence="3 5">
    <name type="scientific">Alkalihalobacillus alcalophilus ATCC 27647 = CGMCC 1.3604</name>
    <dbReference type="NCBI Taxonomy" id="1218173"/>
    <lineage>
        <taxon>Bacteria</taxon>
        <taxon>Bacillati</taxon>
        <taxon>Bacillota</taxon>
        <taxon>Bacilli</taxon>
        <taxon>Bacillales</taxon>
        <taxon>Bacillaceae</taxon>
        <taxon>Alkalihalobacillus</taxon>
    </lineage>
</organism>